<dbReference type="SUPFAM" id="SSF53697">
    <property type="entry name" value="SIS domain"/>
    <property type="match status" value="1"/>
</dbReference>
<dbReference type="Proteomes" id="UP000064912">
    <property type="component" value="Chromosome"/>
</dbReference>
<evidence type="ECO:0000256" key="2">
    <source>
        <dbReference type="ARBA" id="ARBA00023125"/>
    </source>
</evidence>
<dbReference type="GO" id="GO:1901135">
    <property type="term" value="P:carbohydrate derivative metabolic process"/>
    <property type="evidence" value="ECO:0007669"/>
    <property type="project" value="InterPro"/>
</dbReference>
<dbReference type="InterPro" id="IPR036388">
    <property type="entry name" value="WH-like_DNA-bd_sf"/>
</dbReference>
<proteinExistence type="predicted"/>
<dbReference type="InterPro" id="IPR009057">
    <property type="entry name" value="Homeodomain-like_sf"/>
</dbReference>
<dbReference type="InterPro" id="IPR046348">
    <property type="entry name" value="SIS_dom_sf"/>
</dbReference>
<dbReference type="eggNOG" id="COG1737">
    <property type="taxonomic scope" value="Bacteria"/>
</dbReference>
<reference evidence="5 6" key="1">
    <citation type="submission" date="2015-02" db="EMBL/GenBank/DDBJ databases">
        <title>Genome sequene of Rhodovulum sulfidophilum DSM 2351.</title>
        <authorList>
            <person name="Nagao N."/>
        </authorList>
    </citation>
    <scope>NUCLEOTIDE SEQUENCE [LARGE SCALE GENOMIC DNA]</scope>
    <source>
        <strain evidence="5 6">DSM 2351</strain>
    </source>
</reference>
<dbReference type="PROSITE" id="PS51071">
    <property type="entry name" value="HTH_RPIR"/>
    <property type="match status" value="1"/>
</dbReference>
<evidence type="ECO:0000256" key="1">
    <source>
        <dbReference type="ARBA" id="ARBA00023015"/>
    </source>
</evidence>
<dbReference type="CDD" id="cd05013">
    <property type="entry name" value="SIS_RpiR"/>
    <property type="match status" value="1"/>
</dbReference>
<keyword evidence="3" id="KW-0804">Transcription</keyword>
<dbReference type="GO" id="GO:0003700">
    <property type="term" value="F:DNA-binding transcription factor activity"/>
    <property type="evidence" value="ECO:0007669"/>
    <property type="project" value="InterPro"/>
</dbReference>
<protein>
    <submittedName>
        <fullName evidence="5">Putative transcriptional regulator protein</fullName>
    </submittedName>
</protein>
<dbReference type="InterPro" id="IPR000281">
    <property type="entry name" value="HTH_RpiR"/>
</dbReference>
<dbReference type="GO" id="GO:0097367">
    <property type="term" value="F:carbohydrate derivative binding"/>
    <property type="evidence" value="ECO:0007669"/>
    <property type="project" value="InterPro"/>
</dbReference>
<dbReference type="Pfam" id="PF01380">
    <property type="entry name" value="SIS"/>
    <property type="match status" value="1"/>
</dbReference>
<dbReference type="GO" id="GO:0003677">
    <property type="term" value="F:DNA binding"/>
    <property type="evidence" value="ECO:0007669"/>
    <property type="project" value="UniProtKB-KW"/>
</dbReference>
<organism evidence="5 6">
    <name type="scientific">Rhodovulum sulfidophilum</name>
    <name type="common">Rhodobacter sulfidophilus</name>
    <dbReference type="NCBI Taxonomy" id="35806"/>
    <lineage>
        <taxon>Bacteria</taxon>
        <taxon>Pseudomonadati</taxon>
        <taxon>Pseudomonadota</taxon>
        <taxon>Alphaproteobacteria</taxon>
        <taxon>Rhodobacterales</taxon>
        <taxon>Paracoccaceae</taxon>
        <taxon>Rhodovulum</taxon>
    </lineage>
</organism>
<gene>
    <name evidence="5" type="ORF">NHU_02658</name>
</gene>
<evidence type="ECO:0000313" key="5">
    <source>
        <dbReference type="EMBL" id="BAQ69806.1"/>
    </source>
</evidence>
<dbReference type="Gene3D" id="1.10.10.10">
    <property type="entry name" value="Winged helix-like DNA-binding domain superfamily/Winged helix DNA-binding domain"/>
    <property type="match status" value="1"/>
</dbReference>
<dbReference type="AlphaFoldDB" id="A0A0D6B439"/>
<name>A0A0D6B439_RHOSU</name>
<dbReference type="PANTHER" id="PTHR30514">
    <property type="entry name" value="GLUCOKINASE"/>
    <property type="match status" value="1"/>
</dbReference>
<dbReference type="SUPFAM" id="SSF46689">
    <property type="entry name" value="Homeodomain-like"/>
    <property type="match status" value="1"/>
</dbReference>
<accession>A0A0D6B439</accession>
<keyword evidence="1" id="KW-0805">Transcription regulation</keyword>
<dbReference type="InterPro" id="IPR047640">
    <property type="entry name" value="RpiR-like"/>
</dbReference>
<dbReference type="PANTHER" id="PTHR30514:SF18">
    <property type="entry name" value="RPIR-FAMILY TRANSCRIPTIONAL REGULATOR"/>
    <property type="match status" value="1"/>
</dbReference>
<sequence>MSDQPSIEDRIASGYDGLSARLRDAADYVAAHPVDVATRSLRSISATSGLSPATFSRLARALGFASYEEMRELSRNAVGRRYVSLSEKVRRLQAEAEQAEQPPFLLRHSGACMANLEAATRLVDPERLEAAVERLHRARHVALFGALGSTGIVEYMAYLGNYFASNWSIAARMGASLASSLADLGPEDALVILTKLPHARRAVLAAEMGRERGAFVMVVTDTHACPALKSADAGFILPSDSPQFFSSYAASLVFLETVIGMLATRSGSAAKARIEKIESRNHRLGEFWVG</sequence>
<dbReference type="KEGG" id="rsu:NHU_02658"/>
<dbReference type="EMBL" id="AP014800">
    <property type="protein sequence ID" value="BAQ69806.1"/>
    <property type="molecule type" value="Genomic_DNA"/>
</dbReference>
<dbReference type="Gene3D" id="3.40.50.10490">
    <property type="entry name" value="Glucose-6-phosphate isomerase like protein, domain 1"/>
    <property type="match status" value="1"/>
</dbReference>
<evidence type="ECO:0000259" key="4">
    <source>
        <dbReference type="PROSITE" id="PS51071"/>
    </source>
</evidence>
<dbReference type="PATRIC" id="fig|35806.4.peg.2737"/>
<evidence type="ECO:0000256" key="3">
    <source>
        <dbReference type="ARBA" id="ARBA00023163"/>
    </source>
</evidence>
<dbReference type="InterPro" id="IPR001347">
    <property type="entry name" value="SIS_dom"/>
</dbReference>
<evidence type="ECO:0000313" key="6">
    <source>
        <dbReference type="Proteomes" id="UP000064912"/>
    </source>
</evidence>
<dbReference type="InterPro" id="IPR035472">
    <property type="entry name" value="RpiR-like_SIS"/>
</dbReference>
<feature type="domain" description="HTH rpiR-type" evidence="4">
    <location>
        <begin position="5"/>
        <end position="81"/>
    </location>
</feature>
<keyword evidence="2" id="KW-0238">DNA-binding</keyword>